<proteinExistence type="predicted"/>
<reference evidence="2" key="1">
    <citation type="submission" date="2016-07" db="EMBL/GenBank/DDBJ databases">
        <title>Microvirga ossetica sp. nov. a new species of rhizobia isolated from root nodules of the legume species Vicia alpestris Steven originated from North Ossetia region in the Caucasus.</title>
        <authorList>
            <person name="Safronova V.I."/>
            <person name="Kuznetsova I.G."/>
            <person name="Sazanova A.L."/>
            <person name="Belimov A."/>
            <person name="Andronov E."/>
            <person name="Osledkin Y.S."/>
            <person name="Onishchuk O.P."/>
            <person name="Kurchak O.N."/>
            <person name="Shaposhnikov A.I."/>
            <person name="Willems A."/>
            <person name="Tikhonovich I.A."/>
        </authorList>
    </citation>
    <scope>NUCLEOTIDE SEQUENCE [LARGE SCALE GENOMIC DNA]</scope>
    <source>
        <strain evidence="2">V5/3M</strain>
    </source>
</reference>
<evidence type="ECO:0000259" key="1">
    <source>
        <dbReference type="Pfam" id="PF13358"/>
    </source>
</evidence>
<accession>A0A1B2EC62</accession>
<dbReference type="InterPro" id="IPR038717">
    <property type="entry name" value="Tc1-like_DDE_dom"/>
</dbReference>
<name>A0A1B2EC62_9HYPH</name>
<dbReference type="GO" id="GO:0003676">
    <property type="term" value="F:nucleic acid binding"/>
    <property type="evidence" value="ECO:0007669"/>
    <property type="project" value="InterPro"/>
</dbReference>
<dbReference type="InterPro" id="IPR036397">
    <property type="entry name" value="RNaseH_sf"/>
</dbReference>
<dbReference type="AlphaFoldDB" id="A0A1B2EC62"/>
<sequence length="224" mass="25309">MSAIGLNLGDHGNICDQHLTDVSAHIRGITRRLKAGWHRGDRLLCLDWTLLRLFPPLRATWALKGTQATVPITGRNAKRVLFGAIDLRSARRVVLIRSHAGQADAQAFLRALRRRYRGAGWLWLLSDRASAHTAPQTQALADRLRIRFVWLPRQAPELSPMDQLWRELKRLVAANRQAASIDALAADAAAWVLALTPQQACRKAGMASKHFWLRKLLQNFWRPT</sequence>
<gene>
    <name evidence="2" type="ORF">BB934_03850</name>
</gene>
<dbReference type="Pfam" id="PF13358">
    <property type="entry name" value="DDE_3"/>
    <property type="match status" value="1"/>
</dbReference>
<dbReference type="KEGG" id="moc:BB934_03850"/>
<dbReference type="EMBL" id="CP016616">
    <property type="protein sequence ID" value="ANY77462.1"/>
    <property type="molecule type" value="Genomic_DNA"/>
</dbReference>
<feature type="domain" description="Tc1-like transposase DDE" evidence="1">
    <location>
        <begin position="42"/>
        <end position="184"/>
    </location>
</feature>
<dbReference type="RefSeq" id="WP_237050176.1">
    <property type="nucleotide sequence ID" value="NZ_CP016616.1"/>
</dbReference>
<protein>
    <recommendedName>
        <fullName evidence="1">Tc1-like transposase DDE domain-containing protein</fullName>
    </recommendedName>
</protein>
<organism evidence="2">
    <name type="scientific">Microvirga ossetica</name>
    <dbReference type="NCBI Taxonomy" id="1882682"/>
    <lineage>
        <taxon>Bacteria</taxon>
        <taxon>Pseudomonadati</taxon>
        <taxon>Pseudomonadota</taxon>
        <taxon>Alphaproteobacteria</taxon>
        <taxon>Hyphomicrobiales</taxon>
        <taxon>Methylobacteriaceae</taxon>
        <taxon>Microvirga</taxon>
    </lineage>
</organism>
<dbReference type="Gene3D" id="3.30.420.10">
    <property type="entry name" value="Ribonuclease H-like superfamily/Ribonuclease H"/>
    <property type="match status" value="1"/>
</dbReference>
<evidence type="ECO:0000313" key="2">
    <source>
        <dbReference type="EMBL" id="ANY77462.1"/>
    </source>
</evidence>